<dbReference type="Pfam" id="PF01385">
    <property type="entry name" value="OrfB_IS605"/>
    <property type="match status" value="1"/>
</dbReference>
<evidence type="ECO:0000256" key="2">
    <source>
        <dbReference type="ARBA" id="ARBA00022578"/>
    </source>
</evidence>
<dbReference type="KEGG" id="bliq:INP51_11260"/>
<keyword evidence="12" id="KW-1185">Reference proteome</keyword>
<evidence type="ECO:0000259" key="7">
    <source>
        <dbReference type="Pfam" id="PF01385"/>
    </source>
</evidence>
<dbReference type="InterPro" id="IPR021027">
    <property type="entry name" value="Transposase_put_HTH"/>
</dbReference>
<protein>
    <submittedName>
        <fullName evidence="11">Transposase</fullName>
    </submittedName>
</protein>
<evidence type="ECO:0000256" key="4">
    <source>
        <dbReference type="ARBA" id="ARBA00022833"/>
    </source>
</evidence>
<dbReference type="Pfam" id="PF07282">
    <property type="entry name" value="Cas12f1-like_TNB"/>
    <property type="match status" value="1"/>
</dbReference>
<keyword evidence="6" id="KW-0233">DNA recombination</keyword>
<evidence type="ECO:0000256" key="3">
    <source>
        <dbReference type="ARBA" id="ARBA00022723"/>
    </source>
</evidence>
<accession>A0A7M2RFE7</accession>
<gene>
    <name evidence="10" type="ORF">INP51_11260</name>
    <name evidence="11" type="ORF">INP51_13520</name>
</gene>
<feature type="domain" description="Probable transposase IS891/IS1136/IS1341" evidence="7">
    <location>
        <begin position="163"/>
        <end position="276"/>
    </location>
</feature>
<evidence type="ECO:0000256" key="5">
    <source>
        <dbReference type="ARBA" id="ARBA00023125"/>
    </source>
</evidence>
<feature type="domain" description="Transposase putative helix-turn-helix" evidence="9">
    <location>
        <begin position="1"/>
        <end position="46"/>
    </location>
</feature>
<dbReference type="KEGG" id="bliq:INP51_13520"/>
<dbReference type="Pfam" id="PF12323">
    <property type="entry name" value="HTH_OrfB_IS605"/>
    <property type="match status" value="1"/>
</dbReference>
<dbReference type="InterPro" id="IPR010095">
    <property type="entry name" value="Cas12f1-like_TNB"/>
</dbReference>
<keyword evidence="4" id="KW-0862">Zinc</keyword>
<reference evidence="11 12" key="1">
    <citation type="submission" date="2020-10" db="EMBL/GenBank/DDBJ databases">
        <title>Blautia liquoris sp.nov., isolated from the mud in a fermentation cellar used for the production of Chinese strong-flavoured liquor.</title>
        <authorList>
            <person name="Lu L."/>
        </authorList>
    </citation>
    <scope>NUCLEOTIDE SEQUENCE [LARGE SCALE GENOMIC DNA]</scope>
    <source>
        <strain evidence="11 12">LZLJ-3</strain>
    </source>
</reference>
<dbReference type="AlphaFoldDB" id="A0A7M2RFE7"/>
<organism evidence="11 12">
    <name type="scientific">Blautia liquoris</name>
    <dbReference type="NCBI Taxonomy" id="2779518"/>
    <lineage>
        <taxon>Bacteria</taxon>
        <taxon>Bacillati</taxon>
        <taxon>Bacillota</taxon>
        <taxon>Clostridia</taxon>
        <taxon>Lachnospirales</taxon>
        <taxon>Lachnospiraceae</taxon>
        <taxon>Blautia</taxon>
    </lineage>
</organism>
<dbReference type="Proteomes" id="UP000593601">
    <property type="component" value="Chromosome"/>
</dbReference>
<keyword evidence="2" id="KW-0815">Transposition</keyword>
<comment type="similarity">
    <text evidence="1">In the C-terminal section; belongs to the transposase 35 family.</text>
</comment>
<evidence type="ECO:0000313" key="11">
    <source>
        <dbReference type="EMBL" id="QOV18979.1"/>
    </source>
</evidence>
<evidence type="ECO:0000256" key="1">
    <source>
        <dbReference type="ARBA" id="ARBA00008761"/>
    </source>
</evidence>
<feature type="domain" description="Cas12f1-like TNB" evidence="8">
    <location>
        <begin position="288"/>
        <end position="354"/>
    </location>
</feature>
<keyword evidence="5" id="KW-0238">DNA-binding</keyword>
<evidence type="ECO:0000313" key="10">
    <source>
        <dbReference type="EMBL" id="QOV18583.1"/>
    </source>
</evidence>
<evidence type="ECO:0000259" key="9">
    <source>
        <dbReference type="Pfam" id="PF12323"/>
    </source>
</evidence>
<proteinExistence type="inferred from homology"/>
<dbReference type="EMBL" id="CP063304">
    <property type="protein sequence ID" value="QOV18583.1"/>
    <property type="molecule type" value="Genomic_DNA"/>
</dbReference>
<dbReference type="EMBL" id="CP063304">
    <property type="protein sequence ID" value="QOV18979.1"/>
    <property type="molecule type" value="Genomic_DNA"/>
</dbReference>
<dbReference type="GO" id="GO:0032196">
    <property type="term" value="P:transposition"/>
    <property type="evidence" value="ECO:0007669"/>
    <property type="project" value="UniProtKB-KW"/>
</dbReference>
<evidence type="ECO:0000256" key="6">
    <source>
        <dbReference type="ARBA" id="ARBA00023172"/>
    </source>
</evidence>
<dbReference type="RefSeq" id="WP_193734945.1">
    <property type="nucleotide sequence ID" value="NZ_CP063304.1"/>
</dbReference>
<name>A0A7M2RFE7_9FIRM</name>
<dbReference type="GO" id="GO:0006310">
    <property type="term" value="P:DNA recombination"/>
    <property type="evidence" value="ECO:0007669"/>
    <property type="project" value="UniProtKB-KW"/>
</dbReference>
<evidence type="ECO:0000259" key="8">
    <source>
        <dbReference type="Pfam" id="PF07282"/>
    </source>
</evidence>
<dbReference type="NCBIfam" id="NF040570">
    <property type="entry name" value="guided_TnpB"/>
    <property type="match status" value="1"/>
</dbReference>
<sequence length="364" mass="42734">MNKAIKFRIYPNKEQGEQFARTFGCCRFLYNVMLEDKMKEYQKSKKRLKNTPAFYKKQYPWLKEVDSLALANVQLHLERAYQNFFRNPQSGFPKFKSKHRSRASYTTNVVNGNIKLEEGKLKLPKMSHVKLVQHRQIPKEYQLKSVTVTQEPSGKYYASLLYTYESQISEEKEAVEKMLGMDFAMSGMAVFSDGSRAEYPMYYRKSEKKLCKEQRKLSHCVKGSRNHEKQRRKVAVCHEKVKNQRKDFQHKLSRKLADSYDAVCVEDLNMKTMSRSLHFGKSVMDNGYGMFLGMLEYKLMDQGKRLVRIDRFYPSSKTCCKCGAVKKELKLSERIYECRCGNRMDRDVNAAINIREEGRKILCA</sequence>
<evidence type="ECO:0000313" key="12">
    <source>
        <dbReference type="Proteomes" id="UP000593601"/>
    </source>
</evidence>
<dbReference type="InterPro" id="IPR001959">
    <property type="entry name" value="Transposase"/>
</dbReference>
<dbReference type="GO" id="GO:0046872">
    <property type="term" value="F:metal ion binding"/>
    <property type="evidence" value="ECO:0007669"/>
    <property type="project" value="UniProtKB-KW"/>
</dbReference>
<dbReference type="GO" id="GO:0003677">
    <property type="term" value="F:DNA binding"/>
    <property type="evidence" value="ECO:0007669"/>
    <property type="project" value="UniProtKB-KW"/>
</dbReference>
<keyword evidence="3" id="KW-0479">Metal-binding</keyword>